<feature type="domain" description="ABC transmembrane type-1" evidence="8">
    <location>
        <begin position="90"/>
        <end position="280"/>
    </location>
</feature>
<dbReference type="GO" id="GO:0055085">
    <property type="term" value="P:transmembrane transport"/>
    <property type="evidence" value="ECO:0007669"/>
    <property type="project" value="InterPro"/>
</dbReference>
<dbReference type="Pfam" id="PF00528">
    <property type="entry name" value="BPD_transp_1"/>
    <property type="match status" value="1"/>
</dbReference>
<dbReference type="SUPFAM" id="SSF161098">
    <property type="entry name" value="MetI-like"/>
    <property type="match status" value="1"/>
</dbReference>
<organism evidence="9">
    <name type="scientific">freshwater metagenome</name>
    <dbReference type="NCBI Taxonomy" id="449393"/>
    <lineage>
        <taxon>unclassified sequences</taxon>
        <taxon>metagenomes</taxon>
        <taxon>ecological metagenomes</taxon>
    </lineage>
</organism>
<dbReference type="Gene3D" id="1.10.3720.10">
    <property type="entry name" value="MetI-like"/>
    <property type="match status" value="1"/>
</dbReference>
<evidence type="ECO:0000313" key="11">
    <source>
        <dbReference type="EMBL" id="CAB5011355.1"/>
    </source>
</evidence>
<sequence>MPASSAPPQLASPAPKVTHHLLNYRLRLIARYLILTLGSLIVIIPIYLAIVNSLLVPSQLAHQPPPFFPTNPQWHTYPDAWSSGHLGVYIRNSLIQTIIIVSLQIVTSVLAAFAFAFLEFPFKRTLFVIFLSTLMIPFEVTVTQNLSTISSLGWMNTFQGLTVPFLATGFGVFLLRQAFLSLPPELREAALLDGYGNVRFLTRVVLPLSRPVIAALAVFSFLGSWNQYLWPLLVSGNDNKIRTVQIGLKQLAATQLDQINVSLAGTVIAFLPLIILLIIFQKQLVRSLTAGSVK</sequence>
<reference evidence="9" key="1">
    <citation type="submission" date="2020-05" db="EMBL/GenBank/DDBJ databases">
        <authorList>
            <person name="Chiriac C."/>
            <person name="Salcher M."/>
            <person name="Ghai R."/>
            <person name="Kavagutti S V."/>
        </authorList>
    </citation>
    <scope>NUCLEOTIDE SEQUENCE</scope>
</reference>
<dbReference type="InterPro" id="IPR000515">
    <property type="entry name" value="MetI-like"/>
</dbReference>
<feature type="transmembrane region" description="Helical" evidence="7">
    <location>
        <begin position="259"/>
        <end position="280"/>
    </location>
</feature>
<dbReference type="AlphaFoldDB" id="A0A6J7APE7"/>
<evidence type="ECO:0000256" key="2">
    <source>
        <dbReference type="ARBA" id="ARBA00022448"/>
    </source>
</evidence>
<feature type="transmembrane region" description="Helical" evidence="7">
    <location>
        <begin position="200"/>
        <end position="222"/>
    </location>
</feature>
<evidence type="ECO:0000256" key="7">
    <source>
        <dbReference type="SAM" id="Phobius"/>
    </source>
</evidence>
<feature type="transmembrane region" description="Helical" evidence="7">
    <location>
        <begin position="29"/>
        <end position="50"/>
    </location>
</feature>
<keyword evidence="6 7" id="KW-0472">Membrane</keyword>
<feature type="transmembrane region" description="Helical" evidence="7">
    <location>
        <begin position="125"/>
        <end position="146"/>
    </location>
</feature>
<dbReference type="EMBL" id="CAFBPM010000002">
    <property type="protein sequence ID" value="CAB5011355.1"/>
    <property type="molecule type" value="Genomic_DNA"/>
</dbReference>
<evidence type="ECO:0000313" key="9">
    <source>
        <dbReference type="EMBL" id="CAB4834360.1"/>
    </source>
</evidence>
<dbReference type="EMBL" id="CAFABE010000120">
    <property type="protein sequence ID" value="CAB4834360.1"/>
    <property type="molecule type" value="Genomic_DNA"/>
</dbReference>
<dbReference type="GO" id="GO:0005886">
    <property type="term" value="C:plasma membrane"/>
    <property type="evidence" value="ECO:0007669"/>
    <property type="project" value="UniProtKB-SubCell"/>
</dbReference>
<evidence type="ECO:0000256" key="4">
    <source>
        <dbReference type="ARBA" id="ARBA00022692"/>
    </source>
</evidence>
<keyword evidence="3" id="KW-1003">Cell membrane</keyword>
<comment type="subcellular location">
    <subcellularLocation>
        <location evidence="1">Cell membrane</location>
        <topology evidence="1">Multi-pass membrane protein</topology>
    </subcellularLocation>
</comment>
<dbReference type="PROSITE" id="PS50928">
    <property type="entry name" value="ABC_TM1"/>
    <property type="match status" value="1"/>
</dbReference>
<dbReference type="CDD" id="cd06261">
    <property type="entry name" value="TM_PBP2"/>
    <property type="match status" value="1"/>
</dbReference>
<keyword evidence="2" id="KW-0813">Transport</keyword>
<gene>
    <name evidence="9" type="ORF">UFOPK3164_01644</name>
    <name evidence="10" type="ORF">UFOPK3427_01603</name>
    <name evidence="11" type="ORF">UFOPK4112_00329</name>
</gene>
<evidence type="ECO:0000256" key="5">
    <source>
        <dbReference type="ARBA" id="ARBA00022989"/>
    </source>
</evidence>
<evidence type="ECO:0000256" key="6">
    <source>
        <dbReference type="ARBA" id="ARBA00023136"/>
    </source>
</evidence>
<feature type="transmembrane region" description="Helical" evidence="7">
    <location>
        <begin position="158"/>
        <end position="179"/>
    </location>
</feature>
<keyword evidence="4 7" id="KW-0812">Transmembrane</keyword>
<accession>A0A6J7APE7</accession>
<dbReference type="InterPro" id="IPR035906">
    <property type="entry name" value="MetI-like_sf"/>
</dbReference>
<dbReference type="EMBL" id="CAFBLT010000002">
    <property type="protein sequence ID" value="CAB4882189.1"/>
    <property type="molecule type" value="Genomic_DNA"/>
</dbReference>
<protein>
    <submittedName>
        <fullName evidence="9">Unannotated protein</fullName>
    </submittedName>
</protein>
<evidence type="ECO:0000313" key="10">
    <source>
        <dbReference type="EMBL" id="CAB4882189.1"/>
    </source>
</evidence>
<dbReference type="PANTHER" id="PTHR43744">
    <property type="entry name" value="ABC TRANSPORTER PERMEASE PROTEIN MG189-RELATED-RELATED"/>
    <property type="match status" value="1"/>
</dbReference>
<feature type="transmembrane region" description="Helical" evidence="7">
    <location>
        <begin position="94"/>
        <end position="118"/>
    </location>
</feature>
<proteinExistence type="predicted"/>
<dbReference type="PANTHER" id="PTHR43744:SF8">
    <property type="entry name" value="SN-GLYCEROL-3-PHOSPHATE TRANSPORT SYSTEM PERMEASE PROTEIN UGPE"/>
    <property type="match status" value="1"/>
</dbReference>
<evidence type="ECO:0000259" key="8">
    <source>
        <dbReference type="PROSITE" id="PS50928"/>
    </source>
</evidence>
<evidence type="ECO:0000256" key="3">
    <source>
        <dbReference type="ARBA" id="ARBA00022475"/>
    </source>
</evidence>
<name>A0A6J7APE7_9ZZZZ</name>
<evidence type="ECO:0000256" key="1">
    <source>
        <dbReference type="ARBA" id="ARBA00004651"/>
    </source>
</evidence>
<keyword evidence="5 7" id="KW-1133">Transmembrane helix</keyword>